<feature type="compositionally biased region" description="Basic and acidic residues" evidence="3">
    <location>
        <begin position="231"/>
        <end position="242"/>
    </location>
</feature>
<dbReference type="InterPro" id="IPR036116">
    <property type="entry name" value="FN3_sf"/>
</dbReference>
<feature type="domain" description="Ig-like" evidence="4">
    <location>
        <begin position="1"/>
        <end position="36"/>
    </location>
</feature>
<gene>
    <name evidence="7" type="primary">LOC106813168</name>
</gene>
<feature type="domain" description="Fibronectin type-III" evidence="5">
    <location>
        <begin position="245"/>
        <end position="347"/>
    </location>
</feature>
<reference evidence="7" key="1">
    <citation type="submission" date="2025-08" db="UniProtKB">
        <authorList>
            <consortium name="RefSeq"/>
        </authorList>
    </citation>
    <scope>IDENTIFICATION</scope>
</reference>
<feature type="domain" description="Fibronectin type-III" evidence="5">
    <location>
        <begin position="43"/>
        <end position="137"/>
    </location>
</feature>
<evidence type="ECO:0000259" key="5">
    <source>
        <dbReference type="PROSITE" id="PS50853"/>
    </source>
</evidence>
<accession>A0ABM1EKK2</accession>
<dbReference type="RefSeq" id="XP_014672723.1">
    <property type="nucleotide sequence ID" value="XM_014817237.1"/>
</dbReference>
<dbReference type="PRINTS" id="PR00014">
    <property type="entry name" value="FNTYPEIII"/>
</dbReference>
<feature type="domain" description="Fibronectin type-III" evidence="5">
    <location>
        <begin position="142"/>
        <end position="240"/>
    </location>
</feature>
<dbReference type="Pfam" id="PF07679">
    <property type="entry name" value="I-set"/>
    <property type="match status" value="1"/>
</dbReference>
<evidence type="ECO:0000256" key="3">
    <source>
        <dbReference type="SAM" id="MobiDB-lite"/>
    </source>
</evidence>
<dbReference type="InterPro" id="IPR013783">
    <property type="entry name" value="Ig-like_fold"/>
</dbReference>
<dbReference type="SUPFAM" id="SSF48726">
    <property type="entry name" value="Immunoglobulin"/>
    <property type="match status" value="1"/>
</dbReference>
<evidence type="ECO:0000259" key="4">
    <source>
        <dbReference type="PROSITE" id="PS50835"/>
    </source>
</evidence>
<dbReference type="SMART" id="SM00060">
    <property type="entry name" value="FN3"/>
    <property type="match status" value="4"/>
</dbReference>
<dbReference type="InterPro" id="IPR013098">
    <property type="entry name" value="Ig_I-set"/>
</dbReference>
<evidence type="ECO:0000313" key="7">
    <source>
        <dbReference type="RefSeq" id="XP_014672723.1"/>
    </source>
</evidence>
<protein>
    <submittedName>
        <fullName evidence="7">Down syndrome cell adhesion molecule-like protein Dscam2</fullName>
    </submittedName>
</protein>
<dbReference type="InterPro" id="IPR007110">
    <property type="entry name" value="Ig-like_dom"/>
</dbReference>
<keyword evidence="1" id="KW-0677">Repeat</keyword>
<evidence type="ECO:0000313" key="6">
    <source>
        <dbReference type="Proteomes" id="UP000695022"/>
    </source>
</evidence>
<evidence type="ECO:0000256" key="2">
    <source>
        <dbReference type="ARBA" id="ARBA00023157"/>
    </source>
</evidence>
<dbReference type="PANTHER" id="PTHR44170">
    <property type="entry name" value="PROTEIN SIDEKICK"/>
    <property type="match status" value="1"/>
</dbReference>
<dbReference type="InterPro" id="IPR003961">
    <property type="entry name" value="FN3_dom"/>
</dbReference>
<organism evidence="6 7">
    <name type="scientific">Priapulus caudatus</name>
    <name type="common">Priapulid worm</name>
    <dbReference type="NCBI Taxonomy" id="37621"/>
    <lineage>
        <taxon>Eukaryota</taxon>
        <taxon>Metazoa</taxon>
        <taxon>Ecdysozoa</taxon>
        <taxon>Scalidophora</taxon>
        <taxon>Priapulida</taxon>
        <taxon>Priapulimorpha</taxon>
        <taxon>Priapulimorphida</taxon>
        <taxon>Priapulidae</taxon>
        <taxon>Priapulus</taxon>
    </lineage>
</organism>
<dbReference type="PROSITE" id="PS50835">
    <property type="entry name" value="IG_LIKE"/>
    <property type="match status" value="1"/>
</dbReference>
<dbReference type="Proteomes" id="UP000695022">
    <property type="component" value="Unplaced"/>
</dbReference>
<feature type="domain" description="Fibronectin type-III" evidence="5">
    <location>
        <begin position="351"/>
        <end position="442"/>
    </location>
</feature>
<dbReference type="SUPFAM" id="SSF49265">
    <property type="entry name" value="Fibronectin type III"/>
    <property type="match status" value="2"/>
</dbReference>
<feature type="region of interest" description="Disordered" evidence="3">
    <location>
        <begin position="225"/>
        <end position="249"/>
    </location>
</feature>
<keyword evidence="2" id="KW-1015">Disulfide bond</keyword>
<sequence length="442" mass="49292">MGARLRIASAGRTDSGKYTCIATNEYGHDSRSVMLSVLEKPEPPGQVKVTGVSSRTIQISWNRPYDGNSEILKYIIEYQNVTGRWTDTRMQDLPANATVTTIRGFHPAYTYQFRLHAENALGRSDTSAVVTATTEEEVPSGTPVDVTIVATGSQSLEVTWRPPRRVQRNGELKGYYVGYKVRNSSLPYQHHTVPYGGDSEEQHVISNLHKFTYYSVVVSAYNRRGTGPSTEPHDIRTMEDVPQRSPSGSSVLVMSSRSITVEWFPAAPSESLHGILQGYKIIYRPATPHDDDVDDGGPYEKVQSTTSLSATIYSLRKFTNYSVEVLGYSRVGDGVPSRPFYVRTLEDVPEAPAAIKALVSADHSIMVSWLPPVAANGIITKYTLYMRYWNDGKETRHQIDLPVSRLTYEANNLRQGYKYNFRVTAWTNRGRGEGTAPHHEGA</sequence>
<dbReference type="Gene3D" id="2.60.40.10">
    <property type="entry name" value="Immunoglobulins"/>
    <property type="match status" value="5"/>
</dbReference>
<dbReference type="InterPro" id="IPR036179">
    <property type="entry name" value="Ig-like_dom_sf"/>
</dbReference>
<dbReference type="PROSITE" id="PS50853">
    <property type="entry name" value="FN3"/>
    <property type="match status" value="4"/>
</dbReference>
<name>A0ABM1EKK2_PRICU</name>
<dbReference type="Pfam" id="PF00041">
    <property type="entry name" value="fn3"/>
    <property type="match status" value="4"/>
</dbReference>
<dbReference type="PANTHER" id="PTHR44170:SF53">
    <property type="entry name" value="DS CELL ADHESION MOLECULE LIKE 1"/>
    <property type="match status" value="1"/>
</dbReference>
<dbReference type="CDD" id="cd00063">
    <property type="entry name" value="FN3"/>
    <property type="match status" value="4"/>
</dbReference>
<keyword evidence="6" id="KW-1185">Reference proteome</keyword>
<evidence type="ECO:0000256" key="1">
    <source>
        <dbReference type="ARBA" id="ARBA00022737"/>
    </source>
</evidence>
<dbReference type="GeneID" id="106813168"/>
<proteinExistence type="predicted"/>